<evidence type="ECO:0000256" key="2">
    <source>
        <dbReference type="ARBA" id="ARBA00009777"/>
    </source>
</evidence>
<name>A0A430FB76_9BIFI</name>
<dbReference type="Gene3D" id="3.20.20.70">
    <property type="entry name" value="Aldolase class I"/>
    <property type="match status" value="1"/>
</dbReference>
<keyword evidence="3" id="KW-0004">4Fe-4S</keyword>
<keyword evidence="13" id="KW-1185">Reference proteome</keyword>
<evidence type="ECO:0000256" key="9">
    <source>
        <dbReference type="ARBA" id="ARBA00047365"/>
    </source>
</evidence>
<keyword evidence="6" id="KW-0560">Oxidoreductase</keyword>
<dbReference type="PROSITE" id="PS51379">
    <property type="entry name" value="4FE4S_FER_2"/>
    <property type="match status" value="1"/>
</dbReference>
<dbReference type="NCBIfam" id="TIGR02494">
    <property type="entry name" value="PFLE_PFLC"/>
    <property type="match status" value="1"/>
</dbReference>
<dbReference type="InterPro" id="IPR034457">
    <property type="entry name" value="Organic_radical-activating"/>
</dbReference>
<gene>
    <name evidence="12" type="ORF">D2E23_1936</name>
</gene>
<evidence type="ECO:0000259" key="10">
    <source>
        <dbReference type="PROSITE" id="PS51379"/>
    </source>
</evidence>
<dbReference type="SFLD" id="SFLDG01118">
    <property type="entry name" value="activating_enzymes__group_2"/>
    <property type="match status" value="1"/>
</dbReference>
<dbReference type="InterPro" id="IPR040074">
    <property type="entry name" value="BssD/PflA/YjjW"/>
</dbReference>
<dbReference type="AlphaFoldDB" id="A0A430FB76"/>
<dbReference type="Pfam" id="PF13353">
    <property type="entry name" value="Fer4_12"/>
    <property type="match status" value="1"/>
</dbReference>
<protein>
    <submittedName>
        <fullName evidence="12">Glycyl-radical enzyme activating protein family</fullName>
    </submittedName>
</protein>
<dbReference type="EMBL" id="QXGJ01000011">
    <property type="protein sequence ID" value="RSX50085.1"/>
    <property type="molecule type" value="Genomic_DNA"/>
</dbReference>
<evidence type="ECO:0000256" key="5">
    <source>
        <dbReference type="ARBA" id="ARBA00022723"/>
    </source>
</evidence>
<dbReference type="Proteomes" id="UP000288607">
    <property type="component" value="Unassembled WGS sequence"/>
</dbReference>
<dbReference type="SFLD" id="SFLDG01066">
    <property type="entry name" value="organic_radical-activating_enz"/>
    <property type="match status" value="1"/>
</dbReference>
<dbReference type="PANTHER" id="PTHR30352">
    <property type="entry name" value="PYRUVATE FORMATE-LYASE-ACTIVATING ENZYME"/>
    <property type="match status" value="1"/>
</dbReference>
<dbReference type="PIRSF" id="PIRSF000371">
    <property type="entry name" value="PFL_act_enz"/>
    <property type="match status" value="1"/>
</dbReference>
<dbReference type="InterPro" id="IPR007197">
    <property type="entry name" value="rSAM"/>
</dbReference>
<dbReference type="InterPro" id="IPR001989">
    <property type="entry name" value="Radical_activat_CS"/>
</dbReference>
<keyword evidence="5" id="KW-0479">Metal-binding</keyword>
<dbReference type="GO" id="GO:0051539">
    <property type="term" value="F:4 iron, 4 sulfur cluster binding"/>
    <property type="evidence" value="ECO:0007669"/>
    <property type="project" value="UniProtKB-KW"/>
</dbReference>
<dbReference type="InterPro" id="IPR012839">
    <property type="entry name" value="Organic_radical_activase"/>
</dbReference>
<comment type="cofactor">
    <cofactor evidence="1">
        <name>[4Fe-4S] cluster</name>
        <dbReference type="ChEBI" id="CHEBI:49883"/>
    </cofactor>
</comment>
<organism evidence="12 13">
    <name type="scientific">Bifidobacterium callimiconis</name>
    <dbReference type="NCBI Taxonomy" id="2306973"/>
    <lineage>
        <taxon>Bacteria</taxon>
        <taxon>Bacillati</taxon>
        <taxon>Actinomycetota</taxon>
        <taxon>Actinomycetes</taxon>
        <taxon>Bifidobacteriales</taxon>
        <taxon>Bifidobacteriaceae</taxon>
        <taxon>Bifidobacterium</taxon>
    </lineage>
</organism>
<feature type="domain" description="Radical SAM core" evidence="11">
    <location>
        <begin position="43"/>
        <end position="348"/>
    </location>
</feature>
<comment type="similarity">
    <text evidence="2">Belongs to the organic radical-activating enzymes family.</text>
</comment>
<proteinExistence type="inferred from homology"/>
<evidence type="ECO:0000256" key="6">
    <source>
        <dbReference type="ARBA" id="ARBA00023002"/>
    </source>
</evidence>
<evidence type="ECO:0000256" key="1">
    <source>
        <dbReference type="ARBA" id="ARBA00001966"/>
    </source>
</evidence>
<comment type="caution">
    <text evidence="12">The sequence shown here is derived from an EMBL/GenBank/DDBJ whole genome shotgun (WGS) entry which is preliminary data.</text>
</comment>
<dbReference type="PROSITE" id="PS51918">
    <property type="entry name" value="RADICAL_SAM"/>
    <property type="match status" value="1"/>
</dbReference>
<dbReference type="RefSeq" id="WP_241227278.1">
    <property type="nucleotide sequence ID" value="NZ_QXGJ01000011.1"/>
</dbReference>
<feature type="domain" description="4Fe-4S ferredoxin-type" evidence="10">
    <location>
        <begin position="74"/>
        <end position="105"/>
    </location>
</feature>
<dbReference type="SUPFAM" id="SSF54862">
    <property type="entry name" value="4Fe-4S ferredoxins"/>
    <property type="match status" value="1"/>
</dbReference>
<dbReference type="InterPro" id="IPR013785">
    <property type="entry name" value="Aldolase_TIM"/>
</dbReference>
<dbReference type="SFLD" id="SFLDS00029">
    <property type="entry name" value="Radical_SAM"/>
    <property type="match status" value="1"/>
</dbReference>
<dbReference type="Pfam" id="PF04055">
    <property type="entry name" value="Radical_SAM"/>
    <property type="match status" value="1"/>
</dbReference>
<dbReference type="InterPro" id="IPR017896">
    <property type="entry name" value="4Fe4S_Fe-S-bd"/>
</dbReference>
<evidence type="ECO:0000259" key="11">
    <source>
        <dbReference type="PROSITE" id="PS51918"/>
    </source>
</evidence>
<evidence type="ECO:0000256" key="3">
    <source>
        <dbReference type="ARBA" id="ARBA00022485"/>
    </source>
</evidence>
<comment type="catalytic activity">
    <reaction evidence="9">
        <text>glycyl-[protein] + reduced [flavodoxin] + S-adenosyl-L-methionine = glycin-2-yl radical-[protein] + semiquinone [flavodoxin] + 5'-deoxyadenosine + L-methionine + H(+)</text>
        <dbReference type="Rhea" id="RHEA:61976"/>
        <dbReference type="Rhea" id="RHEA-COMP:10622"/>
        <dbReference type="Rhea" id="RHEA-COMP:14480"/>
        <dbReference type="Rhea" id="RHEA-COMP:15993"/>
        <dbReference type="Rhea" id="RHEA-COMP:15994"/>
        <dbReference type="ChEBI" id="CHEBI:15378"/>
        <dbReference type="ChEBI" id="CHEBI:17319"/>
        <dbReference type="ChEBI" id="CHEBI:29947"/>
        <dbReference type="ChEBI" id="CHEBI:32722"/>
        <dbReference type="ChEBI" id="CHEBI:57618"/>
        <dbReference type="ChEBI" id="CHEBI:57844"/>
        <dbReference type="ChEBI" id="CHEBI:59789"/>
        <dbReference type="ChEBI" id="CHEBI:140311"/>
    </reaction>
</comment>
<evidence type="ECO:0000313" key="13">
    <source>
        <dbReference type="Proteomes" id="UP000288607"/>
    </source>
</evidence>
<keyword evidence="8" id="KW-0411">Iron-sulfur</keyword>
<dbReference type="GO" id="GO:0046872">
    <property type="term" value="F:metal ion binding"/>
    <property type="evidence" value="ECO:0007669"/>
    <property type="project" value="UniProtKB-KW"/>
</dbReference>
<evidence type="ECO:0000256" key="8">
    <source>
        <dbReference type="ARBA" id="ARBA00023014"/>
    </source>
</evidence>
<dbReference type="PROSITE" id="PS01087">
    <property type="entry name" value="RADICAL_ACTIVATING"/>
    <property type="match status" value="1"/>
</dbReference>
<keyword evidence="4" id="KW-0949">S-adenosyl-L-methionine</keyword>
<keyword evidence="7" id="KW-0408">Iron</keyword>
<accession>A0A430FB76</accession>
<evidence type="ECO:0000256" key="4">
    <source>
        <dbReference type="ARBA" id="ARBA00022691"/>
    </source>
</evidence>
<evidence type="ECO:0000313" key="12">
    <source>
        <dbReference type="EMBL" id="RSX50085.1"/>
    </source>
</evidence>
<dbReference type="PANTHER" id="PTHR30352:SF4">
    <property type="entry name" value="PYRUVATE FORMATE-LYASE 2-ACTIVATING ENZYME"/>
    <property type="match status" value="1"/>
</dbReference>
<dbReference type="SUPFAM" id="SSF102114">
    <property type="entry name" value="Radical SAM enzymes"/>
    <property type="match status" value="1"/>
</dbReference>
<reference evidence="12 13" key="1">
    <citation type="submission" date="2018-09" db="EMBL/GenBank/DDBJ databases">
        <title>Characterization of the phylogenetic diversity of five novel species belonging to the genus Bifidobacterium.</title>
        <authorList>
            <person name="Lugli G.A."/>
            <person name="Duranti S."/>
            <person name="Milani C."/>
        </authorList>
    </citation>
    <scope>NUCLEOTIDE SEQUENCE [LARGE SCALE GENOMIC DNA]</scope>
    <source>
        <strain evidence="12 13">2028B</strain>
    </source>
</reference>
<evidence type="ECO:0000256" key="7">
    <source>
        <dbReference type="ARBA" id="ARBA00023004"/>
    </source>
</evidence>
<dbReference type="InterPro" id="IPR058240">
    <property type="entry name" value="rSAM_sf"/>
</dbReference>
<sequence>MQPSLATRILADREQSSKPTGEWRRLMPKDSALVFNIQHYSLHDGPGIRTIVFLKGCPLRCPWCSNPESQRFGPEVSYVADKCIAGMGCDRCALACPGAVRPASGNGIDANDDANTNPAAIDLNHEALDRLDLNELTGFAKACPSKALTLEGHPMRVDEVLDVVERDEVFFDRSGGGLTVSGGEPLAHRTFLTSLLAGAHERGISTAIETCGYAPYASLASAAEHLDYVLFDIKSMDDVKHREWTGFGNVRILDNFRRLCTDHPEIPKLVRTPIIPGFNNSREDVAAIIDFLHSLGGTDANITYQPLHYHRFGEGKYHALGRDYPMGSVKLDDDLFNAIRDDALASGLAAEALYHD</sequence>
<dbReference type="GO" id="GO:0016491">
    <property type="term" value="F:oxidoreductase activity"/>
    <property type="evidence" value="ECO:0007669"/>
    <property type="project" value="UniProtKB-KW"/>
</dbReference>